<evidence type="ECO:0000256" key="1">
    <source>
        <dbReference type="ARBA" id="ARBA00004245"/>
    </source>
</evidence>
<evidence type="ECO:0000313" key="8">
    <source>
        <dbReference type="EMBL" id="KAI5070486.1"/>
    </source>
</evidence>
<comment type="subcellular location">
    <subcellularLocation>
        <location evidence="1">Cytoplasm</location>
        <location evidence="1">Cytoskeleton</location>
    </subcellularLocation>
</comment>
<dbReference type="GO" id="GO:0008017">
    <property type="term" value="F:microtubule binding"/>
    <property type="evidence" value="ECO:0007669"/>
    <property type="project" value="InterPro"/>
</dbReference>
<dbReference type="OrthoDB" id="1925970at2759"/>
<protein>
    <recommendedName>
        <fullName evidence="7">TPX2 C-terminal domain-containing protein</fullName>
    </recommendedName>
</protein>
<dbReference type="GO" id="GO:0000226">
    <property type="term" value="P:microtubule cytoskeleton organization"/>
    <property type="evidence" value="ECO:0007669"/>
    <property type="project" value="InterPro"/>
</dbReference>
<feature type="compositionally biased region" description="Polar residues" evidence="6">
    <location>
        <begin position="78"/>
        <end position="88"/>
    </location>
</feature>
<comment type="similarity">
    <text evidence="2">Belongs to the TPX2 family.</text>
</comment>
<keyword evidence="3" id="KW-0963">Cytoplasm</keyword>
<dbReference type="GO" id="GO:0005874">
    <property type="term" value="C:microtubule"/>
    <property type="evidence" value="ECO:0007669"/>
    <property type="project" value="UniProtKB-KW"/>
</dbReference>
<dbReference type="InterPro" id="IPR044806">
    <property type="entry name" value="WVD2/WDL1-4"/>
</dbReference>
<name>A0A9D4UN03_ADICA</name>
<evidence type="ECO:0000259" key="7">
    <source>
        <dbReference type="Pfam" id="PF06886"/>
    </source>
</evidence>
<dbReference type="InterPro" id="IPR027329">
    <property type="entry name" value="TPX2_C"/>
</dbReference>
<evidence type="ECO:0000256" key="2">
    <source>
        <dbReference type="ARBA" id="ARBA00005885"/>
    </source>
</evidence>
<dbReference type="Pfam" id="PF06886">
    <property type="entry name" value="TPX2"/>
    <property type="match status" value="1"/>
</dbReference>
<feature type="compositionally biased region" description="Basic and acidic residues" evidence="6">
    <location>
        <begin position="442"/>
        <end position="459"/>
    </location>
</feature>
<evidence type="ECO:0000256" key="5">
    <source>
        <dbReference type="ARBA" id="ARBA00023212"/>
    </source>
</evidence>
<dbReference type="Proteomes" id="UP000886520">
    <property type="component" value="Chromosome 14"/>
</dbReference>
<feature type="compositionally biased region" description="Low complexity" evidence="6">
    <location>
        <begin position="98"/>
        <end position="115"/>
    </location>
</feature>
<proteinExistence type="inferred from homology"/>
<organism evidence="8 9">
    <name type="scientific">Adiantum capillus-veneris</name>
    <name type="common">Maidenhair fern</name>
    <dbReference type="NCBI Taxonomy" id="13818"/>
    <lineage>
        <taxon>Eukaryota</taxon>
        <taxon>Viridiplantae</taxon>
        <taxon>Streptophyta</taxon>
        <taxon>Embryophyta</taxon>
        <taxon>Tracheophyta</taxon>
        <taxon>Polypodiopsida</taxon>
        <taxon>Polypodiidae</taxon>
        <taxon>Polypodiales</taxon>
        <taxon>Pteridineae</taxon>
        <taxon>Pteridaceae</taxon>
        <taxon>Vittarioideae</taxon>
        <taxon>Adiantum</taxon>
    </lineage>
</organism>
<feature type="region of interest" description="Disordered" evidence="6">
    <location>
        <begin position="332"/>
        <end position="365"/>
    </location>
</feature>
<keyword evidence="4" id="KW-0493">Microtubule</keyword>
<gene>
    <name evidence="8" type="ORF">GOP47_0014829</name>
</gene>
<evidence type="ECO:0000313" key="9">
    <source>
        <dbReference type="Proteomes" id="UP000886520"/>
    </source>
</evidence>
<feature type="region of interest" description="Disordered" evidence="6">
    <location>
        <begin position="440"/>
        <end position="459"/>
    </location>
</feature>
<evidence type="ECO:0000256" key="4">
    <source>
        <dbReference type="ARBA" id="ARBA00022701"/>
    </source>
</evidence>
<feature type="compositionally biased region" description="Low complexity" evidence="6">
    <location>
        <begin position="347"/>
        <end position="358"/>
    </location>
</feature>
<dbReference type="PANTHER" id="PTHR46372">
    <property type="entry name" value="PROTEIN WVD2-LIKE 3"/>
    <property type="match status" value="1"/>
</dbReference>
<dbReference type="EMBL" id="JABFUD020000014">
    <property type="protein sequence ID" value="KAI5070486.1"/>
    <property type="molecule type" value="Genomic_DNA"/>
</dbReference>
<sequence length="459" mass="49980">MALVEGILDNGFEAQREAPLGLTHEVHTQLSQLPNDEDNNQDPCIEKLEVKDQEQKLASSIRTFDKIEKLTEEHEKTPSLSKLKTTQKSDAKGVSNPLKKSGVSSSKAGVVSLKKPSTEPTGVLNGRSSQSVKGYTEVNSGSFARINGASRIAEAAKLPEALPSTSRLSLKQAHLRKSHSNFTVPQPFALATDKRASLGGQPHSSSRVYVSSRSFSSQIIREGEKKANDGKGDDLKFQESVKHEETKAQLKASANTFNFNSDVRAERRKEFNSKMEERLTAKEAEKTQAQAKTKKVIQAEIKQFRKSLTFKATPMPSFYQDATPPKLEIKKIPPTRAKSPKLGRRNSATGAHAGHSHANLSAKENDGQIKVLTAPSQASEFKKSSKKALKQVAGPNASNQKDLLDVLHNEPAASIDKSCVCDVDTEMEGCKLEDAVLPVESNGDKSDAHYDAGEEVAVK</sequence>
<dbReference type="AlphaFoldDB" id="A0A9D4UN03"/>
<evidence type="ECO:0000256" key="6">
    <source>
        <dbReference type="SAM" id="MobiDB-lite"/>
    </source>
</evidence>
<reference evidence="8" key="1">
    <citation type="submission" date="2021-01" db="EMBL/GenBank/DDBJ databases">
        <title>Adiantum capillus-veneris genome.</title>
        <authorList>
            <person name="Fang Y."/>
            <person name="Liao Q."/>
        </authorList>
    </citation>
    <scope>NUCLEOTIDE SEQUENCE</scope>
    <source>
        <strain evidence="8">H3</strain>
        <tissue evidence="8">Leaf</tissue>
    </source>
</reference>
<dbReference type="PANTHER" id="PTHR46372:SF2">
    <property type="entry name" value="PROTEIN WVD2-LIKE 3"/>
    <property type="match status" value="1"/>
</dbReference>
<keyword evidence="9" id="KW-1185">Reference proteome</keyword>
<accession>A0A9D4UN03</accession>
<feature type="domain" description="TPX2 C-terminal" evidence="7">
    <location>
        <begin position="257"/>
        <end position="328"/>
    </location>
</feature>
<feature type="region of interest" description="Disordered" evidence="6">
    <location>
        <begin position="70"/>
        <end position="134"/>
    </location>
</feature>
<keyword evidence="5" id="KW-0206">Cytoskeleton</keyword>
<comment type="caution">
    <text evidence="8">The sequence shown here is derived from an EMBL/GenBank/DDBJ whole genome shotgun (WGS) entry which is preliminary data.</text>
</comment>
<evidence type="ECO:0000256" key="3">
    <source>
        <dbReference type="ARBA" id="ARBA00022490"/>
    </source>
</evidence>